<feature type="transmembrane region" description="Helical" evidence="1">
    <location>
        <begin position="185"/>
        <end position="205"/>
    </location>
</feature>
<organism evidence="2 3">
    <name type="scientific">Oharaeibacter diazotrophicus</name>
    <dbReference type="NCBI Taxonomy" id="1920512"/>
    <lineage>
        <taxon>Bacteria</taxon>
        <taxon>Pseudomonadati</taxon>
        <taxon>Pseudomonadota</taxon>
        <taxon>Alphaproteobacteria</taxon>
        <taxon>Hyphomicrobiales</taxon>
        <taxon>Pleomorphomonadaceae</taxon>
        <taxon>Oharaeibacter</taxon>
    </lineage>
</organism>
<keyword evidence="1" id="KW-1133">Transmembrane helix</keyword>
<dbReference type="EMBL" id="SNXY01000008">
    <property type="protein sequence ID" value="TDP83899.1"/>
    <property type="molecule type" value="Genomic_DNA"/>
</dbReference>
<feature type="transmembrane region" description="Helical" evidence="1">
    <location>
        <begin position="217"/>
        <end position="245"/>
    </location>
</feature>
<dbReference type="Proteomes" id="UP000294547">
    <property type="component" value="Unassembled WGS sequence"/>
</dbReference>
<accession>A0A4R6RCQ4</accession>
<dbReference type="AlphaFoldDB" id="A0A4R6RCQ4"/>
<keyword evidence="1" id="KW-0472">Membrane</keyword>
<evidence type="ECO:0000313" key="2">
    <source>
        <dbReference type="EMBL" id="TDP83899.1"/>
    </source>
</evidence>
<protein>
    <recommendedName>
        <fullName evidence="4">O-antigen ligase-like membrane protein</fullName>
    </recommendedName>
</protein>
<gene>
    <name evidence="2" type="ORF">EDD54_2496</name>
</gene>
<feature type="transmembrane region" description="Helical" evidence="1">
    <location>
        <begin position="265"/>
        <end position="283"/>
    </location>
</feature>
<feature type="transmembrane region" description="Helical" evidence="1">
    <location>
        <begin position="57"/>
        <end position="78"/>
    </location>
</feature>
<dbReference type="OrthoDB" id="7987387at2"/>
<evidence type="ECO:0008006" key="4">
    <source>
        <dbReference type="Google" id="ProtNLM"/>
    </source>
</evidence>
<feature type="transmembrane region" description="Helical" evidence="1">
    <location>
        <begin position="113"/>
        <end position="133"/>
    </location>
</feature>
<reference evidence="2 3" key="1">
    <citation type="submission" date="2019-03" db="EMBL/GenBank/DDBJ databases">
        <title>Genomic Encyclopedia of Type Strains, Phase IV (KMG-IV): sequencing the most valuable type-strain genomes for metagenomic binning, comparative biology and taxonomic classification.</title>
        <authorList>
            <person name="Goeker M."/>
        </authorList>
    </citation>
    <scope>NUCLEOTIDE SEQUENCE [LARGE SCALE GENOMIC DNA]</scope>
    <source>
        <strain evidence="2 3">DSM 102969</strain>
    </source>
</reference>
<sequence>MSTAETAPLPPTRALLFLLARLLTFGALVAMFTMSPALLLAMGLPYGSPGGPQLAKIHPASFLALGAVVCFLMARRPVPTIARLWHDHPGLMVYVVAIAVLMFQAVVVQHKPVTPLIDTFLTSALTFVALTSTTERDRRLMMVAVHVFFTVNSGIAYLEQVTSFRLLPTYLGNELVTFEWRSTALLGHPLVNAAQTGLYLVLLSGPAGRVFDPRLRILLVLFQLGAMTCFGGRTATILSIGVLLLRLGSGALVGLGGARTARTTASAAAAIATVAVLAGVVLVEHGALDRFLGRFQNDAGSAATRVAMLHVFDRITPEAFVLAPDPADIAAAQRRLDITTAIESFVVAFPAYYGLLVSGLFFVGLALFLAEIVRLVGRPAVIPLAFLMAVNAGANGISTKTLDLSLAFASVYLTTLPLRRREGGAADETASPPESPALAVTVAPAPAPLRPTGAPATGWREAVARRRLEVAPLG</sequence>
<dbReference type="NCBIfam" id="NF038256">
    <property type="entry name" value="exopoly_VpsF"/>
    <property type="match status" value="1"/>
</dbReference>
<dbReference type="RefSeq" id="WP_126539604.1">
    <property type="nucleotide sequence ID" value="NZ_BSPM01000002.1"/>
</dbReference>
<evidence type="ECO:0000313" key="3">
    <source>
        <dbReference type="Proteomes" id="UP000294547"/>
    </source>
</evidence>
<feature type="transmembrane region" description="Helical" evidence="1">
    <location>
        <begin position="90"/>
        <end position="107"/>
    </location>
</feature>
<keyword evidence="3" id="KW-1185">Reference proteome</keyword>
<feature type="transmembrane region" description="Helical" evidence="1">
    <location>
        <begin position="375"/>
        <end position="394"/>
    </location>
</feature>
<comment type="caution">
    <text evidence="2">The sequence shown here is derived from an EMBL/GenBank/DDBJ whole genome shotgun (WGS) entry which is preliminary data.</text>
</comment>
<proteinExistence type="predicted"/>
<dbReference type="InterPro" id="IPR048041">
    <property type="entry name" value="VpsF-like"/>
</dbReference>
<evidence type="ECO:0000256" key="1">
    <source>
        <dbReference type="SAM" id="Phobius"/>
    </source>
</evidence>
<name>A0A4R6RCQ4_9HYPH</name>
<feature type="transmembrane region" description="Helical" evidence="1">
    <location>
        <begin position="140"/>
        <end position="158"/>
    </location>
</feature>
<feature type="transmembrane region" description="Helical" evidence="1">
    <location>
        <begin position="344"/>
        <end position="369"/>
    </location>
</feature>
<keyword evidence="1" id="KW-0812">Transmembrane</keyword>